<dbReference type="EMBL" id="SNYJ01000005">
    <property type="protein sequence ID" value="TDQ40745.1"/>
    <property type="molecule type" value="Genomic_DNA"/>
</dbReference>
<feature type="binding site" evidence="5">
    <location>
        <position position="149"/>
    </location>
    <ligand>
        <name>molybdate</name>
        <dbReference type="ChEBI" id="CHEBI:36264"/>
    </ligand>
</feature>
<keyword evidence="4 6" id="KW-0732">Signal</keyword>
<evidence type="ECO:0000256" key="4">
    <source>
        <dbReference type="ARBA" id="ARBA00022729"/>
    </source>
</evidence>
<dbReference type="OrthoDB" id="9785015at2"/>
<protein>
    <submittedName>
        <fullName evidence="7">Molybdate transport system substrate-binding protein</fullName>
    </submittedName>
</protein>
<feature type="binding site" evidence="5">
    <location>
        <position position="41"/>
    </location>
    <ligand>
        <name>molybdate</name>
        <dbReference type="ChEBI" id="CHEBI:36264"/>
    </ligand>
</feature>
<evidence type="ECO:0000313" key="7">
    <source>
        <dbReference type="EMBL" id="TDQ40745.1"/>
    </source>
</evidence>
<evidence type="ECO:0000256" key="1">
    <source>
        <dbReference type="ARBA" id="ARBA00009175"/>
    </source>
</evidence>
<dbReference type="RefSeq" id="WP_133579944.1">
    <property type="nucleotide sequence ID" value="NZ_SNYJ01000005.1"/>
</dbReference>
<gene>
    <name evidence="7" type="ORF">EV213_10591</name>
</gene>
<dbReference type="Pfam" id="PF13531">
    <property type="entry name" value="SBP_bac_11"/>
    <property type="match status" value="1"/>
</dbReference>
<dbReference type="Gene3D" id="3.40.190.10">
    <property type="entry name" value="Periplasmic binding protein-like II"/>
    <property type="match status" value="2"/>
</dbReference>
<comment type="similarity">
    <text evidence="1">Belongs to the bacterial solute-binding protein ModA family.</text>
</comment>
<name>A0A4R6U823_9BACI</name>
<sequence length="258" mass="28267">MNKRRWGCMILIVMLLLTACGQATGSSEGQEVELTISAAASLQDSLEEIKSLYEKEHPNVQLNFNFGGSGALQQQISKGAPVDLFFSAAQDKFEVLEEEGKMSSDHSVELLQNELVLIVPKESELEIESLEDATEVETFAIGTPETVPAGAYAKETFTAMQLWEEIEPYVVFTKDVRQVLQYVETGNAEAGMVYKTDALSSDSVEVAASAPADTHTPIVYPVGVTEDAPNKETAIEFYEFLQTDEALEVFQDDGFTVS</sequence>
<dbReference type="FunFam" id="3.40.190.10:FF:000035">
    <property type="entry name" value="Molybdate ABC transporter substrate-binding protein"/>
    <property type="match status" value="1"/>
</dbReference>
<evidence type="ECO:0000256" key="5">
    <source>
        <dbReference type="PIRSR" id="PIRSR004846-1"/>
    </source>
</evidence>
<dbReference type="Proteomes" id="UP000295632">
    <property type="component" value="Unassembled WGS sequence"/>
</dbReference>
<dbReference type="PANTHER" id="PTHR30632:SF0">
    <property type="entry name" value="SULFATE-BINDING PROTEIN"/>
    <property type="match status" value="1"/>
</dbReference>
<evidence type="ECO:0000256" key="6">
    <source>
        <dbReference type="SAM" id="SignalP"/>
    </source>
</evidence>
<reference evidence="7 8" key="1">
    <citation type="submission" date="2019-03" db="EMBL/GenBank/DDBJ databases">
        <title>Genomic Encyclopedia of Type Strains, Phase IV (KMG-IV): sequencing the most valuable type-strain genomes for metagenomic binning, comparative biology and taxonomic classification.</title>
        <authorList>
            <person name="Goeker M."/>
        </authorList>
    </citation>
    <scope>NUCLEOTIDE SEQUENCE [LARGE SCALE GENOMIC DNA]</scope>
    <source>
        <strain evidence="7 8">DSM 28697</strain>
    </source>
</reference>
<dbReference type="InterPro" id="IPR005950">
    <property type="entry name" value="ModA"/>
</dbReference>
<feature type="binding site" evidence="5">
    <location>
        <position position="194"/>
    </location>
    <ligand>
        <name>molybdate</name>
        <dbReference type="ChEBI" id="CHEBI:36264"/>
    </ligand>
</feature>
<accession>A0A4R6U823</accession>
<proteinExistence type="inferred from homology"/>
<dbReference type="InterPro" id="IPR050682">
    <property type="entry name" value="ModA/WtpA"/>
</dbReference>
<comment type="caution">
    <text evidence="7">The sequence shown here is derived from an EMBL/GenBank/DDBJ whole genome shotgun (WGS) entry which is preliminary data.</text>
</comment>
<dbReference type="InterPro" id="IPR041879">
    <property type="entry name" value="YvgL-like_PBP2"/>
</dbReference>
<dbReference type="PIRSF" id="PIRSF004846">
    <property type="entry name" value="ModA"/>
    <property type="match status" value="1"/>
</dbReference>
<keyword evidence="2 5" id="KW-0500">Molybdenum</keyword>
<keyword evidence="8" id="KW-1185">Reference proteome</keyword>
<evidence type="ECO:0000256" key="2">
    <source>
        <dbReference type="ARBA" id="ARBA00022505"/>
    </source>
</evidence>
<dbReference type="GO" id="GO:0015689">
    <property type="term" value="P:molybdate ion transport"/>
    <property type="evidence" value="ECO:0007669"/>
    <property type="project" value="InterPro"/>
</dbReference>
<feature type="binding site" evidence="5">
    <location>
        <position position="176"/>
    </location>
    <ligand>
        <name>molybdate</name>
        <dbReference type="ChEBI" id="CHEBI:36264"/>
    </ligand>
</feature>
<dbReference type="SUPFAM" id="SSF53850">
    <property type="entry name" value="Periplasmic binding protein-like II"/>
    <property type="match status" value="1"/>
</dbReference>
<dbReference type="PROSITE" id="PS51257">
    <property type="entry name" value="PROKAR_LIPOPROTEIN"/>
    <property type="match status" value="1"/>
</dbReference>
<dbReference type="GO" id="GO:1901359">
    <property type="term" value="F:tungstate binding"/>
    <property type="evidence" value="ECO:0007669"/>
    <property type="project" value="UniProtKB-ARBA"/>
</dbReference>
<feature type="binding site" evidence="5">
    <location>
        <position position="69"/>
    </location>
    <ligand>
        <name>molybdate</name>
        <dbReference type="ChEBI" id="CHEBI:36264"/>
    </ligand>
</feature>
<dbReference type="PANTHER" id="PTHR30632">
    <property type="entry name" value="MOLYBDATE-BINDING PERIPLASMIC PROTEIN"/>
    <property type="match status" value="1"/>
</dbReference>
<organism evidence="7 8">
    <name type="scientific">Aureibacillus halotolerans</name>
    <dbReference type="NCBI Taxonomy" id="1508390"/>
    <lineage>
        <taxon>Bacteria</taxon>
        <taxon>Bacillati</taxon>
        <taxon>Bacillota</taxon>
        <taxon>Bacilli</taxon>
        <taxon>Bacillales</taxon>
        <taxon>Bacillaceae</taxon>
        <taxon>Aureibacillus</taxon>
    </lineage>
</organism>
<dbReference type="CDD" id="cd13537">
    <property type="entry name" value="PBP2_YvgL_like"/>
    <property type="match status" value="1"/>
</dbReference>
<dbReference type="GO" id="GO:0046872">
    <property type="term" value="F:metal ion binding"/>
    <property type="evidence" value="ECO:0007669"/>
    <property type="project" value="UniProtKB-KW"/>
</dbReference>
<evidence type="ECO:0000313" key="8">
    <source>
        <dbReference type="Proteomes" id="UP000295632"/>
    </source>
</evidence>
<dbReference type="AlphaFoldDB" id="A0A4R6U823"/>
<evidence type="ECO:0000256" key="3">
    <source>
        <dbReference type="ARBA" id="ARBA00022723"/>
    </source>
</evidence>
<feature type="signal peptide" evidence="6">
    <location>
        <begin position="1"/>
        <end position="25"/>
    </location>
</feature>
<dbReference type="NCBIfam" id="TIGR01256">
    <property type="entry name" value="modA"/>
    <property type="match status" value="1"/>
</dbReference>
<keyword evidence="3 5" id="KW-0479">Metal-binding</keyword>
<feature type="chain" id="PRO_5020191195" evidence="6">
    <location>
        <begin position="26"/>
        <end position="258"/>
    </location>
</feature>
<dbReference type="GO" id="GO:0030973">
    <property type="term" value="F:molybdate ion binding"/>
    <property type="evidence" value="ECO:0007669"/>
    <property type="project" value="UniProtKB-ARBA"/>
</dbReference>